<feature type="domain" description="RRM" evidence="15">
    <location>
        <begin position="261"/>
        <end position="333"/>
    </location>
</feature>
<evidence type="ECO:0000256" key="1">
    <source>
        <dbReference type="ARBA" id="ARBA00004123"/>
    </source>
</evidence>
<keyword evidence="6" id="KW-0963">Cytoplasm</keyword>
<evidence type="ECO:0000259" key="15">
    <source>
        <dbReference type="PROSITE" id="PS50102"/>
    </source>
</evidence>
<evidence type="ECO:0000256" key="3">
    <source>
        <dbReference type="ARBA" id="ARBA00005319"/>
    </source>
</evidence>
<dbReference type="GO" id="GO:0005737">
    <property type="term" value="C:cytoplasm"/>
    <property type="evidence" value="ECO:0007669"/>
    <property type="project" value="UniProtKB-SubCell"/>
</dbReference>
<evidence type="ECO:0000313" key="17">
    <source>
        <dbReference type="RefSeq" id="XP_030047187.1"/>
    </source>
</evidence>
<feature type="domain" description="RRM" evidence="15">
    <location>
        <begin position="166"/>
        <end position="248"/>
    </location>
</feature>
<evidence type="ECO:0000256" key="4">
    <source>
        <dbReference type="ARBA" id="ARBA00015191"/>
    </source>
</evidence>
<dbReference type="InterPro" id="IPR034440">
    <property type="entry name" value="RBM47_RRM2"/>
</dbReference>
<dbReference type="InterPro" id="IPR006535">
    <property type="entry name" value="HnRNP_R/Q_splicing_fac"/>
</dbReference>
<dbReference type="FunFam" id="3.30.70.330:FF:000022">
    <property type="entry name" value="APOBEC1 complementation factor isoform X1"/>
    <property type="match status" value="1"/>
</dbReference>
<evidence type="ECO:0000256" key="13">
    <source>
        <dbReference type="ARBA" id="ARBA00047065"/>
    </source>
</evidence>
<dbReference type="Pfam" id="PF00076">
    <property type="entry name" value="RRM_1"/>
    <property type="match status" value="3"/>
</dbReference>
<evidence type="ECO:0000256" key="12">
    <source>
        <dbReference type="ARBA" id="ARBA00030579"/>
    </source>
</evidence>
<dbReference type="GO" id="GO:0006397">
    <property type="term" value="P:mRNA processing"/>
    <property type="evidence" value="ECO:0007669"/>
    <property type="project" value="UniProtKB-KW"/>
</dbReference>
<dbReference type="NCBIfam" id="TIGR01648">
    <property type="entry name" value="hnRNP-R-Q"/>
    <property type="match status" value="1"/>
</dbReference>
<dbReference type="AlphaFoldDB" id="A0A6P7WVH6"/>
<evidence type="ECO:0000256" key="8">
    <source>
        <dbReference type="ARBA" id="ARBA00022737"/>
    </source>
</evidence>
<dbReference type="CDD" id="cd12497">
    <property type="entry name" value="RRM3_RBM47"/>
    <property type="match status" value="1"/>
</dbReference>
<evidence type="ECO:0000256" key="6">
    <source>
        <dbReference type="ARBA" id="ARBA00022490"/>
    </source>
</evidence>
<accession>A0A6P7WVH6</accession>
<keyword evidence="9 14" id="KW-0694">RNA-binding</keyword>
<dbReference type="Proteomes" id="UP000515156">
    <property type="component" value="Chromosome 2"/>
</dbReference>
<comment type="subunit">
    <text evidence="13">Homodimer. Interacts with A1CF. Interacts with APOBEC1; form an mRNA editing complex. Interacts with RBPMS.</text>
</comment>
<evidence type="ECO:0000256" key="2">
    <source>
        <dbReference type="ARBA" id="ARBA00004496"/>
    </source>
</evidence>
<dbReference type="InterPro" id="IPR000504">
    <property type="entry name" value="RRM_dom"/>
</dbReference>
<dbReference type="GeneID" id="115461490"/>
<evidence type="ECO:0000256" key="11">
    <source>
        <dbReference type="ARBA" id="ARBA00023242"/>
    </source>
</evidence>
<proteinExistence type="inferred from homology"/>
<sequence>MLCLRFQQGLNDFGIMTAEDSTTVMSNDSSNMSASNVHEGVSGVPNEAALLALMERTGYSMVQENGQRKYGGPPPGWEGLHPPRGCEVFVGKIPRDVYEDELVPVFESVGRIYEMRLMMDFDGKNRGYAFVMYTHKHEAKRAVRELNNYEIRPGRLLGVCCSVDNCRLFIGGIPKMKKREEILEEISKVTEGVLDVIVYASAADKMKNRGFAFVEYESHRAAAMARRKLMPGRIQLWGHQIAVDWAEPEIDVDEDVMETVKILYVRNLMIETTEDTIKKSFGQFNPGCVERVKKIRDYAFVHFTSRDDAVHAMRKLNGIELEGSCIEVTLAKPVDKEQYTRYQKAAKGGAPATATEVTQPNYVYSCDPYTLAYYGYPYNALIGPNRDYFVKVAIPALGAQYSMFQAAPTAKMMEDGKIHAIEHMINPIAIQADPASAAAAAVAATATIMPAVSTPPPFQGRPITPVYTMAPNVQRIHPTGIYGTSYVPIAAPTTATIATLQKNAAAAVYGGYAGYIPQAFPAATIQVPIHDVYPAY</sequence>
<dbReference type="SMART" id="SM00360">
    <property type="entry name" value="RRM"/>
    <property type="match status" value="3"/>
</dbReference>
<dbReference type="FunFam" id="3.30.70.330:FF:000026">
    <property type="entry name" value="APOBEC1 complementation factor isoform X1"/>
    <property type="match status" value="1"/>
</dbReference>
<dbReference type="InterPro" id="IPR035979">
    <property type="entry name" value="RBD_domain_sf"/>
</dbReference>
<organism evidence="16 17">
    <name type="scientific">Microcaecilia unicolor</name>
    <dbReference type="NCBI Taxonomy" id="1415580"/>
    <lineage>
        <taxon>Eukaryota</taxon>
        <taxon>Metazoa</taxon>
        <taxon>Chordata</taxon>
        <taxon>Craniata</taxon>
        <taxon>Vertebrata</taxon>
        <taxon>Euteleostomi</taxon>
        <taxon>Amphibia</taxon>
        <taxon>Gymnophiona</taxon>
        <taxon>Siphonopidae</taxon>
        <taxon>Microcaecilia</taxon>
    </lineage>
</organism>
<dbReference type="InterPro" id="IPR034445">
    <property type="entry name" value="RBM47_RRM3"/>
</dbReference>
<evidence type="ECO:0000313" key="16">
    <source>
        <dbReference type="Proteomes" id="UP000515156"/>
    </source>
</evidence>
<keyword evidence="7" id="KW-0507">mRNA processing</keyword>
<protein>
    <recommendedName>
        <fullName evidence="4">RNA-binding protein 47</fullName>
    </recommendedName>
    <alternativeName>
        <fullName evidence="12">RNA-binding motif protein 47</fullName>
    </alternativeName>
</protein>
<evidence type="ECO:0000256" key="9">
    <source>
        <dbReference type="ARBA" id="ARBA00022884"/>
    </source>
</evidence>
<dbReference type="CDD" id="cd12491">
    <property type="entry name" value="RRM2_RBM47"/>
    <property type="match status" value="1"/>
</dbReference>
<dbReference type="PANTHER" id="PTHR21245">
    <property type="entry name" value="HETEROGENEOUS NUCLEAR RIBONUCLEOPROTEIN"/>
    <property type="match status" value="1"/>
</dbReference>
<comment type="subcellular location">
    <subcellularLocation>
        <location evidence="2">Cytoplasm</location>
    </subcellularLocation>
    <subcellularLocation>
        <location evidence="1">Nucleus</location>
    </subcellularLocation>
</comment>
<dbReference type="RefSeq" id="XP_030047187.1">
    <property type="nucleotide sequence ID" value="XM_030191327.1"/>
</dbReference>
<feature type="domain" description="RRM" evidence="15">
    <location>
        <begin position="86"/>
        <end position="159"/>
    </location>
</feature>
<evidence type="ECO:0000256" key="10">
    <source>
        <dbReference type="ARBA" id="ARBA00023187"/>
    </source>
</evidence>
<keyword evidence="5" id="KW-0488">Methylation</keyword>
<dbReference type="CDD" id="cd12485">
    <property type="entry name" value="RRM1_RBM47"/>
    <property type="match status" value="1"/>
</dbReference>
<dbReference type="Gene3D" id="3.30.70.330">
    <property type="match status" value="3"/>
</dbReference>
<dbReference type="CTD" id="54502"/>
<dbReference type="PROSITE" id="PS50102">
    <property type="entry name" value="RRM"/>
    <property type="match status" value="3"/>
</dbReference>
<dbReference type="GO" id="GO:0005634">
    <property type="term" value="C:nucleus"/>
    <property type="evidence" value="ECO:0007669"/>
    <property type="project" value="UniProtKB-SubCell"/>
</dbReference>
<evidence type="ECO:0000256" key="7">
    <source>
        <dbReference type="ARBA" id="ARBA00022664"/>
    </source>
</evidence>
<dbReference type="InterPro" id="IPR047044">
    <property type="entry name" value="RBM47_RRM1"/>
</dbReference>
<dbReference type="SUPFAM" id="SSF54928">
    <property type="entry name" value="RNA-binding domain, RBD"/>
    <property type="match status" value="2"/>
</dbReference>
<keyword evidence="10" id="KW-0508">mRNA splicing</keyword>
<dbReference type="GO" id="GO:0008380">
    <property type="term" value="P:RNA splicing"/>
    <property type="evidence" value="ECO:0007669"/>
    <property type="project" value="UniProtKB-KW"/>
</dbReference>
<dbReference type="InterPro" id="IPR012677">
    <property type="entry name" value="Nucleotide-bd_a/b_plait_sf"/>
</dbReference>
<evidence type="ECO:0000256" key="5">
    <source>
        <dbReference type="ARBA" id="ARBA00022481"/>
    </source>
</evidence>
<comment type="similarity">
    <text evidence="3">Belongs to the RRM RBM47 family.</text>
</comment>
<reference evidence="17" key="1">
    <citation type="submission" date="2025-08" db="UniProtKB">
        <authorList>
            <consortium name="RefSeq"/>
        </authorList>
    </citation>
    <scope>IDENTIFICATION</scope>
</reference>
<gene>
    <name evidence="17" type="primary">RBM47</name>
</gene>
<keyword evidence="16" id="KW-1185">Reference proteome</keyword>
<evidence type="ECO:0000256" key="14">
    <source>
        <dbReference type="PROSITE-ProRule" id="PRU00176"/>
    </source>
</evidence>
<dbReference type="FunFam" id="3.30.70.330:FF:000146">
    <property type="entry name" value="RNA-binding protein 47 isoform X1"/>
    <property type="match status" value="1"/>
</dbReference>
<keyword evidence="8" id="KW-0677">Repeat</keyword>
<name>A0A6P7WVH6_9AMPH</name>
<dbReference type="GO" id="GO:0003723">
    <property type="term" value="F:RNA binding"/>
    <property type="evidence" value="ECO:0007669"/>
    <property type="project" value="UniProtKB-UniRule"/>
</dbReference>
<keyword evidence="11" id="KW-0539">Nucleus</keyword>